<evidence type="ECO:0000256" key="1">
    <source>
        <dbReference type="SAM" id="MobiDB-lite"/>
    </source>
</evidence>
<organism evidence="2 4">
    <name type="scientific">Haloarcula marismortui ATCC 33800</name>
    <dbReference type="NCBI Taxonomy" id="662476"/>
    <lineage>
        <taxon>Archaea</taxon>
        <taxon>Methanobacteriati</taxon>
        <taxon>Methanobacteriota</taxon>
        <taxon>Stenosarchaea group</taxon>
        <taxon>Halobacteria</taxon>
        <taxon>Halobacteriales</taxon>
        <taxon>Haloarculaceae</taxon>
        <taxon>Haloarcula</taxon>
    </lineage>
</organism>
<evidence type="ECO:0000313" key="2">
    <source>
        <dbReference type="EMBL" id="EMA15506.1"/>
    </source>
</evidence>
<dbReference type="EMBL" id="CP073366">
    <property type="protein sequence ID" value="QUJ72377.1"/>
    <property type="molecule type" value="Genomic_DNA"/>
</dbReference>
<keyword evidence="4" id="KW-1185">Reference proteome</keyword>
<feature type="region of interest" description="Disordered" evidence="1">
    <location>
        <begin position="25"/>
        <end position="46"/>
    </location>
</feature>
<dbReference type="EMBL" id="AOLR01000005">
    <property type="protein sequence ID" value="EMA15506.1"/>
    <property type="molecule type" value="Genomic_DNA"/>
</dbReference>
<dbReference type="KEGG" id="hsin:KDQ40_01085"/>
<name>M0K2W6_9EURY</name>
<reference evidence="3" key="2">
    <citation type="submission" date="2021-04" db="EMBL/GenBank/DDBJ databases">
        <title>Complete Genome sequence and Methylome Analysis of the Haloarchaeon Haloarcula sinaiiensis.</title>
        <authorList>
            <person name="Fomenkov A."/>
            <person name="DasSarma P."/>
            <person name="DasSarma S."/>
            <person name="Roberts R.J."/>
        </authorList>
    </citation>
    <scope>NUCLEOTIDE SEQUENCE</scope>
    <source>
        <strain evidence="3">ATCC 33800</strain>
    </source>
</reference>
<dbReference type="RefSeq" id="WP_004958171.1">
    <property type="nucleotide sequence ID" value="NZ_AOLR01000005.1"/>
</dbReference>
<accession>M0K2W6</accession>
<gene>
    <name evidence="2" type="ORF">C436_03196</name>
    <name evidence="3" type="ORF">KDQ40_01085</name>
</gene>
<sequence>MSEILDSDKTYRIETRVSVGQIEDPITGEQHKIDPYEDDRGGTIEVDRPDSAKYIVDKRSRRRFVGKAPSTDAVKEAQREEFDFAGNEICEAFAERFNQTLGSQTLEPTEGFDPMTGQMRNDTRLKIAQMYERLQDSGYSNEAEYLRALGSLSQQEEFVTFVREQLGVTR</sequence>
<reference evidence="2 4" key="1">
    <citation type="journal article" date="2014" name="PLoS Genet.">
        <title>Phylogenetically driven sequencing of extremely halophilic archaea reveals strategies for static and dynamic osmo-response.</title>
        <authorList>
            <person name="Becker E.A."/>
            <person name="Seitzer P.M."/>
            <person name="Tritt A."/>
            <person name="Larsen D."/>
            <person name="Krusor M."/>
            <person name="Yao A.I."/>
            <person name="Wu D."/>
            <person name="Madern D."/>
            <person name="Eisen J.A."/>
            <person name="Darling A.E."/>
            <person name="Facciotti M.T."/>
        </authorList>
    </citation>
    <scope>NUCLEOTIDE SEQUENCE [LARGE SCALE GENOMIC DNA]</scope>
    <source>
        <strain evidence="2 4">ATCC 33800</strain>
    </source>
</reference>
<feature type="compositionally biased region" description="Basic and acidic residues" evidence="1">
    <location>
        <begin position="29"/>
        <end position="46"/>
    </location>
</feature>
<dbReference type="GeneID" id="64821507"/>
<dbReference type="Proteomes" id="UP000682967">
    <property type="component" value="Chromosome"/>
</dbReference>
<dbReference type="AlphaFoldDB" id="M0K2W6"/>
<evidence type="ECO:0000313" key="4">
    <source>
        <dbReference type="Proteomes" id="UP000011659"/>
    </source>
</evidence>
<protein>
    <submittedName>
        <fullName evidence="2">Uncharacterized protein</fullName>
    </submittedName>
</protein>
<dbReference type="Proteomes" id="UP000011659">
    <property type="component" value="Unassembled WGS sequence"/>
</dbReference>
<evidence type="ECO:0000313" key="3">
    <source>
        <dbReference type="EMBL" id="QUJ72377.1"/>
    </source>
</evidence>
<proteinExistence type="predicted"/>